<dbReference type="AlphaFoldDB" id="A0A162LSU8"/>
<evidence type="ECO:0000313" key="7">
    <source>
        <dbReference type="EMBL" id="KYO56976.1"/>
    </source>
</evidence>
<dbReference type="GeneID" id="97240108"/>
<dbReference type="InterPro" id="IPR006059">
    <property type="entry name" value="SBP"/>
</dbReference>
<dbReference type="GO" id="GO:0019808">
    <property type="term" value="F:polyamine binding"/>
    <property type="evidence" value="ECO:0007669"/>
    <property type="project" value="InterPro"/>
</dbReference>
<dbReference type="PANTHER" id="PTHR30222">
    <property type="entry name" value="SPERMIDINE/PUTRESCINE-BINDING PERIPLASMIC PROTEIN"/>
    <property type="match status" value="1"/>
</dbReference>
<name>A0A162LSU8_9PROT</name>
<proteinExistence type="inferred from homology"/>
<dbReference type="InterPro" id="IPR001188">
    <property type="entry name" value="Sperm_putr-bd"/>
</dbReference>
<evidence type="ECO:0000256" key="6">
    <source>
        <dbReference type="SAM" id="SignalP"/>
    </source>
</evidence>
<keyword evidence="2 5" id="KW-0813">Transport</keyword>
<sequence>MTNRRTRRPTTGSAAVTGLAAGIALLALGSAQAAEEKVLNVYNWSDYVAEDTVPNFEQQSGIKVNYDVYDTQDVLESKLLAGRSGYDVVGPTLAPYAARQLKSGIYQKLDKSKIPNFGNLDPKLMARVAKYDPGNEYLVPYMWGTTGIGYNVKMVKERLGENAPLDSWRLIFDPEVVSKLADCGVSVMDSPDETFPAMLNYLGLDPDGHKVEDVDKVTEAYMKIRPHIRKFHNSQYINDLANGEVCVAMGYSGDILQARDRAQEADNGNEIVYVIPTEGAQLWFDMLAIPADAPHPENAHTFINYILEPKVTAAISDYVAYANANAKATPLVSEDVRNDPGIYPSEETMNRLWVVTPHDLKYERARTRAWTRIRSGSEG</sequence>
<feature type="signal peptide" evidence="6">
    <location>
        <begin position="1"/>
        <end position="33"/>
    </location>
</feature>
<dbReference type="Gene3D" id="3.40.190.10">
    <property type="entry name" value="Periplasmic binding protein-like II"/>
    <property type="match status" value="2"/>
</dbReference>
<keyword evidence="3 6" id="KW-0732">Signal</keyword>
<dbReference type="Proteomes" id="UP000075787">
    <property type="component" value="Unassembled WGS sequence"/>
</dbReference>
<dbReference type="PROSITE" id="PS51318">
    <property type="entry name" value="TAT"/>
    <property type="match status" value="1"/>
</dbReference>
<evidence type="ECO:0000256" key="4">
    <source>
        <dbReference type="ARBA" id="ARBA00022764"/>
    </source>
</evidence>
<comment type="subcellular location">
    <subcellularLocation>
        <location evidence="1 5">Periplasm</location>
    </subcellularLocation>
</comment>
<keyword evidence="4 5" id="KW-0574">Periplasm</keyword>
<dbReference type="PIRSF" id="PIRSF019574">
    <property type="entry name" value="Periplasmic_polyamine_BP"/>
    <property type="match status" value="1"/>
</dbReference>
<dbReference type="Pfam" id="PF13416">
    <property type="entry name" value="SBP_bac_8"/>
    <property type="match status" value="1"/>
</dbReference>
<comment type="caution">
    <text evidence="7">The sequence shown here is derived from an EMBL/GenBank/DDBJ whole genome shotgun (WGS) entry which is preliminary data.</text>
</comment>
<dbReference type="OrthoDB" id="9769319at2"/>
<evidence type="ECO:0000256" key="5">
    <source>
        <dbReference type="PIRNR" id="PIRNR019574"/>
    </source>
</evidence>
<dbReference type="PRINTS" id="PR00909">
    <property type="entry name" value="SPERMDNBNDNG"/>
</dbReference>
<evidence type="ECO:0000313" key="8">
    <source>
        <dbReference type="Proteomes" id="UP000075787"/>
    </source>
</evidence>
<accession>A0A162LSU8</accession>
<evidence type="ECO:0000256" key="1">
    <source>
        <dbReference type="ARBA" id="ARBA00004418"/>
    </source>
</evidence>
<evidence type="ECO:0000256" key="2">
    <source>
        <dbReference type="ARBA" id="ARBA00022448"/>
    </source>
</evidence>
<dbReference type="SUPFAM" id="SSF53850">
    <property type="entry name" value="Periplasmic binding protein-like II"/>
    <property type="match status" value="1"/>
</dbReference>
<dbReference type="PANTHER" id="PTHR30222:SF12">
    <property type="entry name" value="NORSPERMIDINE SENSOR"/>
    <property type="match status" value="1"/>
</dbReference>
<dbReference type="RefSeq" id="WP_062761685.1">
    <property type="nucleotide sequence ID" value="NZ_CP121045.1"/>
</dbReference>
<protein>
    <recommendedName>
        <fullName evidence="5">Putrescine-binding periplasmic protein</fullName>
    </recommendedName>
</protein>
<dbReference type="InterPro" id="IPR006311">
    <property type="entry name" value="TAT_signal"/>
</dbReference>
<evidence type="ECO:0000256" key="3">
    <source>
        <dbReference type="ARBA" id="ARBA00022729"/>
    </source>
</evidence>
<dbReference type="GO" id="GO:0015846">
    <property type="term" value="P:polyamine transport"/>
    <property type="evidence" value="ECO:0007669"/>
    <property type="project" value="InterPro"/>
</dbReference>
<comment type="function">
    <text evidence="5">Required for the activity of the bacterial periplasmic transport system of putrescine.</text>
</comment>
<dbReference type="EMBL" id="LPZR01000034">
    <property type="protein sequence ID" value="KYO56976.1"/>
    <property type="molecule type" value="Genomic_DNA"/>
</dbReference>
<reference evidence="7 8" key="1">
    <citation type="submission" date="2015-12" db="EMBL/GenBank/DDBJ databases">
        <title>Genome sequence of Tistrella mobilis MCCC 1A02139.</title>
        <authorList>
            <person name="Lu L."/>
            <person name="Lai Q."/>
            <person name="Shao Z."/>
            <person name="Qian P."/>
        </authorList>
    </citation>
    <scope>NUCLEOTIDE SEQUENCE [LARGE SCALE GENOMIC DNA]</scope>
    <source>
        <strain evidence="7 8">MCCC 1A02139</strain>
    </source>
</reference>
<dbReference type="GO" id="GO:0042597">
    <property type="term" value="C:periplasmic space"/>
    <property type="evidence" value="ECO:0007669"/>
    <property type="project" value="UniProtKB-SubCell"/>
</dbReference>
<gene>
    <name evidence="7" type="ORF">AUP44_21020</name>
</gene>
<dbReference type="CDD" id="cd13659">
    <property type="entry name" value="PBP2_PotF"/>
    <property type="match status" value="1"/>
</dbReference>
<organism evidence="7 8">
    <name type="scientific">Tistrella mobilis</name>
    <dbReference type="NCBI Taxonomy" id="171437"/>
    <lineage>
        <taxon>Bacteria</taxon>
        <taxon>Pseudomonadati</taxon>
        <taxon>Pseudomonadota</taxon>
        <taxon>Alphaproteobacteria</taxon>
        <taxon>Geminicoccales</taxon>
        <taxon>Geminicoccaceae</taxon>
        <taxon>Tistrella</taxon>
    </lineage>
</organism>
<comment type="similarity">
    <text evidence="5">Belongs to the bacterial solute-binding protein PotD/PotF family.</text>
</comment>
<feature type="chain" id="PRO_5007837076" description="Putrescine-binding periplasmic protein" evidence="6">
    <location>
        <begin position="34"/>
        <end position="379"/>
    </location>
</feature>